<gene>
    <name evidence="8" type="ORF">IAC69_03055</name>
</gene>
<evidence type="ECO:0000256" key="5">
    <source>
        <dbReference type="ARBA" id="ARBA00023004"/>
    </source>
</evidence>
<evidence type="ECO:0000256" key="2">
    <source>
        <dbReference type="ARBA" id="ARBA00022485"/>
    </source>
</evidence>
<dbReference type="EMBL" id="JADINC010000049">
    <property type="protein sequence ID" value="MBO8425432.1"/>
    <property type="molecule type" value="Genomic_DNA"/>
</dbReference>
<evidence type="ECO:0000256" key="3">
    <source>
        <dbReference type="ARBA" id="ARBA00022691"/>
    </source>
</evidence>
<dbReference type="Gene3D" id="3.20.20.70">
    <property type="entry name" value="Aldolase class I"/>
    <property type="match status" value="1"/>
</dbReference>
<dbReference type="InterPro" id="IPR034457">
    <property type="entry name" value="Organic_radical-activating"/>
</dbReference>
<keyword evidence="6" id="KW-0411">Iron-sulfur</keyword>
<comment type="caution">
    <text evidence="8">The sequence shown here is derived from an EMBL/GenBank/DDBJ whole genome shotgun (WGS) entry which is preliminary data.</text>
</comment>
<dbReference type="SUPFAM" id="SSF102114">
    <property type="entry name" value="Radical SAM enzymes"/>
    <property type="match status" value="1"/>
</dbReference>
<dbReference type="GO" id="GO:0046872">
    <property type="term" value="F:metal ion binding"/>
    <property type="evidence" value="ECO:0007669"/>
    <property type="project" value="UniProtKB-KW"/>
</dbReference>
<dbReference type="InterPro" id="IPR007197">
    <property type="entry name" value="rSAM"/>
</dbReference>
<evidence type="ECO:0000256" key="6">
    <source>
        <dbReference type="ARBA" id="ARBA00023014"/>
    </source>
</evidence>
<dbReference type="Pfam" id="PF04055">
    <property type="entry name" value="Radical_SAM"/>
    <property type="match status" value="1"/>
</dbReference>
<evidence type="ECO:0000256" key="1">
    <source>
        <dbReference type="ARBA" id="ARBA00001966"/>
    </source>
</evidence>
<dbReference type="InterPro" id="IPR058240">
    <property type="entry name" value="rSAM_sf"/>
</dbReference>
<evidence type="ECO:0000313" key="8">
    <source>
        <dbReference type="EMBL" id="MBO8425432.1"/>
    </source>
</evidence>
<comment type="cofactor">
    <cofactor evidence="1">
        <name>[4Fe-4S] cluster</name>
        <dbReference type="ChEBI" id="CHEBI:49883"/>
    </cofactor>
</comment>
<reference evidence="8" key="1">
    <citation type="submission" date="2020-10" db="EMBL/GenBank/DDBJ databases">
        <authorList>
            <person name="Gilroy R."/>
        </authorList>
    </citation>
    <scope>NUCLEOTIDE SEQUENCE</scope>
    <source>
        <strain evidence="8">8207</strain>
    </source>
</reference>
<dbReference type="InterPro" id="IPR013785">
    <property type="entry name" value="Aldolase_TIM"/>
</dbReference>
<dbReference type="PANTHER" id="PTHR30352">
    <property type="entry name" value="PYRUVATE FORMATE-LYASE-ACTIVATING ENZYME"/>
    <property type="match status" value="1"/>
</dbReference>
<dbReference type="CDD" id="cd01335">
    <property type="entry name" value="Radical_SAM"/>
    <property type="match status" value="1"/>
</dbReference>
<dbReference type="PROSITE" id="PS51918">
    <property type="entry name" value="RADICAL_SAM"/>
    <property type="match status" value="1"/>
</dbReference>
<dbReference type="Proteomes" id="UP000823630">
    <property type="component" value="Unassembled WGS sequence"/>
</dbReference>
<feature type="domain" description="Radical SAM core" evidence="7">
    <location>
        <begin position="16"/>
        <end position="227"/>
    </location>
</feature>
<keyword evidence="2" id="KW-0004">4Fe-4S</keyword>
<keyword evidence="4" id="KW-0479">Metal-binding</keyword>
<evidence type="ECO:0000256" key="4">
    <source>
        <dbReference type="ARBA" id="ARBA00022723"/>
    </source>
</evidence>
<protein>
    <submittedName>
        <fullName evidence="8">Anaerobic ribonucleoside-triphosphate reductase activating protein</fullName>
    </submittedName>
</protein>
<keyword evidence="5" id="KW-0408">Iron</keyword>
<dbReference type="GO" id="GO:0051539">
    <property type="term" value="F:4 iron, 4 sulfur cluster binding"/>
    <property type="evidence" value="ECO:0007669"/>
    <property type="project" value="UniProtKB-KW"/>
</dbReference>
<keyword evidence="3" id="KW-0949">S-adenosyl-L-methionine</keyword>
<evidence type="ECO:0000259" key="7">
    <source>
        <dbReference type="PROSITE" id="PS51918"/>
    </source>
</evidence>
<dbReference type="SFLD" id="SFLDS00029">
    <property type="entry name" value="Radical_SAM"/>
    <property type="match status" value="1"/>
</dbReference>
<dbReference type="AlphaFoldDB" id="A0A9D9DCZ2"/>
<dbReference type="NCBIfam" id="TIGR02495">
    <property type="entry name" value="NrdG2"/>
    <property type="match status" value="1"/>
</dbReference>
<organism evidence="8 9">
    <name type="scientific">Candidatus Enterousia avistercoris</name>
    <dbReference type="NCBI Taxonomy" id="2840788"/>
    <lineage>
        <taxon>Bacteria</taxon>
        <taxon>Pseudomonadati</taxon>
        <taxon>Pseudomonadota</taxon>
        <taxon>Alphaproteobacteria</taxon>
        <taxon>Candidatus Enterousia</taxon>
    </lineage>
</organism>
<dbReference type="SFLD" id="SFLDG01094">
    <property type="entry name" value="Uncharacterised_Radical_SAM_Su"/>
    <property type="match status" value="1"/>
</dbReference>
<dbReference type="GO" id="GO:0003824">
    <property type="term" value="F:catalytic activity"/>
    <property type="evidence" value="ECO:0007669"/>
    <property type="project" value="InterPro"/>
</dbReference>
<sequence>MREIQIGGLVSFTTIDYPGKLAAVLFLVGCPLRCAYCSNPHLIGVHDGEYDPEKVFEWLKSRVGKLEAVVFSGGEALMQGGVAIEYMRRVRELGFAIGLHTNGFYPETLAQAADVVDWIGLDCKARRDKYPALVGQNVAYDHMMRSLDVWQSTGKDYEVRITCDPRFVSKMDLMEIANDLHARGVKKFAVQKYIPHFEDSEHNTTPEMRAQFFNDENLRKSVDALFDSVVWRE</sequence>
<reference evidence="8" key="2">
    <citation type="journal article" date="2021" name="PeerJ">
        <title>Extensive microbial diversity within the chicken gut microbiome revealed by metagenomics and culture.</title>
        <authorList>
            <person name="Gilroy R."/>
            <person name="Ravi A."/>
            <person name="Getino M."/>
            <person name="Pursley I."/>
            <person name="Horton D.L."/>
            <person name="Alikhan N.F."/>
            <person name="Baker D."/>
            <person name="Gharbi K."/>
            <person name="Hall N."/>
            <person name="Watson M."/>
            <person name="Adriaenssens E.M."/>
            <person name="Foster-Nyarko E."/>
            <person name="Jarju S."/>
            <person name="Secka A."/>
            <person name="Antonio M."/>
            <person name="Oren A."/>
            <person name="Chaudhuri R.R."/>
            <person name="La Ragione R."/>
            <person name="Hildebrand F."/>
            <person name="Pallen M.J."/>
        </authorList>
    </citation>
    <scope>NUCLEOTIDE SEQUENCE</scope>
    <source>
        <strain evidence="8">8207</strain>
    </source>
</reference>
<name>A0A9D9DCZ2_9PROT</name>
<proteinExistence type="predicted"/>
<evidence type="ECO:0000313" key="9">
    <source>
        <dbReference type="Proteomes" id="UP000823630"/>
    </source>
</evidence>
<accession>A0A9D9DCZ2</accession>
<dbReference type="PANTHER" id="PTHR30352:SF13">
    <property type="entry name" value="GLYCYL-RADICAL ENZYME ACTIVATING ENZYME YJJW-RELATED"/>
    <property type="match status" value="1"/>
</dbReference>
<dbReference type="InterPro" id="IPR012840">
    <property type="entry name" value="NrdG2"/>
</dbReference>